<proteinExistence type="predicted"/>
<gene>
    <name evidence="4" type="ORF">F8568_002520</name>
</gene>
<keyword evidence="5" id="KW-1185">Reference proteome</keyword>
<accession>A0A6I4M9A9</accession>
<evidence type="ECO:0000256" key="3">
    <source>
        <dbReference type="SAM" id="SignalP"/>
    </source>
</evidence>
<keyword evidence="2" id="KW-0812">Transmembrane</keyword>
<feature type="chain" id="PRO_5039270233" description="DUF11 domain-containing protein" evidence="3">
    <location>
        <begin position="25"/>
        <end position="565"/>
    </location>
</feature>
<keyword evidence="3" id="KW-0732">Signal</keyword>
<reference evidence="4" key="1">
    <citation type="submission" date="2019-12" db="EMBL/GenBank/DDBJ databases">
        <title>Actinomadura physcomitrii sp. nov., a novel actinomycete isolated from moss [Physcomitrium sphaericum (Ludw) Fuernr].</title>
        <authorList>
            <person name="Zhuang X."/>
        </authorList>
    </citation>
    <scope>NUCLEOTIDE SEQUENCE [LARGE SCALE GENOMIC DNA]</scope>
    <source>
        <strain evidence="4">LD22</strain>
    </source>
</reference>
<name>A0A6I4M9A9_9ACTN</name>
<evidence type="ECO:0000256" key="2">
    <source>
        <dbReference type="SAM" id="Phobius"/>
    </source>
</evidence>
<feature type="transmembrane region" description="Helical" evidence="2">
    <location>
        <begin position="513"/>
        <end position="537"/>
    </location>
</feature>
<dbReference type="EMBL" id="WBMS02000002">
    <property type="protein sequence ID" value="MVZ99278.1"/>
    <property type="molecule type" value="Genomic_DNA"/>
</dbReference>
<feature type="signal peptide" evidence="3">
    <location>
        <begin position="1"/>
        <end position="24"/>
    </location>
</feature>
<comment type="caution">
    <text evidence="4">The sequence shown here is derived from an EMBL/GenBank/DDBJ whole genome shotgun (WGS) entry which is preliminary data.</text>
</comment>
<keyword evidence="2" id="KW-1133">Transmembrane helix</keyword>
<dbReference type="AlphaFoldDB" id="A0A6I4M9A9"/>
<feature type="region of interest" description="Disordered" evidence="1">
    <location>
        <begin position="151"/>
        <end position="427"/>
    </location>
</feature>
<protein>
    <recommendedName>
        <fullName evidence="6">DUF11 domain-containing protein</fullName>
    </recommendedName>
</protein>
<feature type="compositionally biased region" description="Low complexity" evidence="1">
    <location>
        <begin position="162"/>
        <end position="174"/>
    </location>
</feature>
<evidence type="ECO:0000313" key="5">
    <source>
        <dbReference type="Proteomes" id="UP000462055"/>
    </source>
</evidence>
<dbReference type="RefSeq" id="WP_151590941.1">
    <property type="nucleotide sequence ID" value="NZ_WBMS02000002.1"/>
</dbReference>
<feature type="compositionally biased region" description="Polar residues" evidence="1">
    <location>
        <begin position="232"/>
        <end position="241"/>
    </location>
</feature>
<feature type="compositionally biased region" description="Low complexity" evidence="1">
    <location>
        <begin position="367"/>
        <end position="381"/>
    </location>
</feature>
<feature type="compositionally biased region" description="Polar residues" evidence="1">
    <location>
        <begin position="198"/>
        <end position="208"/>
    </location>
</feature>
<keyword evidence="2" id="KW-0472">Membrane</keyword>
<evidence type="ECO:0000256" key="1">
    <source>
        <dbReference type="SAM" id="MobiDB-lite"/>
    </source>
</evidence>
<evidence type="ECO:0008006" key="6">
    <source>
        <dbReference type="Google" id="ProtNLM"/>
    </source>
</evidence>
<dbReference type="Proteomes" id="UP000462055">
    <property type="component" value="Unassembled WGS sequence"/>
</dbReference>
<organism evidence="4 5">
    <name type="scientific">Actinomadura physcomitrii</name>
    <dbReference type="NCBI Taxonomy" id="2650748"/>
    <lineage>
        <taxon>Bacteria</taxon>
        <taxon>Bacillati</taxon>
        <taxon>Actinomycetota</taxon>
        <taxon>Actinomycetes</taxon>
        <taxon>Streptosporangiales</taxon>
        <taxon>Thermomonosporaceae</taxon>
        <taxon>Actinomadura</taxon>
    </lineage>
</organism>
<evidence type="ECO:0000313" key="4">
    <source>
        <dbReference type="EMBL" id="MVZ99278.1"/>
    </source>
</evidence>
<sequence length="565" mass="57051">MRTGGSRTRSRARFGAIMAGGALAVPPLMLTGAAAKADPSAVRLIIATSTSAAAVGAPGHALGHTVRVRAEGGVAHRTVLRLRAAAPLTWADRPPGCARLSSGHELRCDLGEVGGARVTRTATVSIPASALARPARTRPAILTIADADNAAPRSSRTVLDLPADGGESAAADAPPAQPQPGPNEGDAHCTADAPGTGKSCQDDTSTGNAVVPQGAAPQCQAGRPQDVPASSCHKSPATTAGQHLHQGRPTQPEHVRPPAHGRPCPHGEPPAHAQPFAHAKPPAQGKPPAYGQSSAQGKPAHHGRPLAHGLPPSDGAPVQHAAPHQMGDTDAGAQQPHHSAPAHQGATAHKSPSHHAEPSQHTVTVYGDGPSSAADGSDAAGQHTWSYDEGVPWDDGVPGAGKHEHHGGTPTGDVASAEDGYPAGEWSAADGGAGYGWTADGGHVKEGHVPDLPVVPGQGRPGVPLPPLNAPGPVPMPNSQAMAGTTSDGTDRGDGRMMLVSPVGMEQGNGTDWAVVLGVAIVAEIGLLWGAACFGLWRRRIALYRAETRAAEARAEAAARGGAYI</sequence>